<dbReference type="Gene3D" id="3.30.930.10">
    <property type="entry name" value="Bira Bifunctional Protein, Domain 2"/>
    <property type="match status" value="1"/>
</dbReference>
<organism evidence="2 3">
    <name type="scientific">Trapa incisa</name>
    <dbReference type="NCBI Taxonomy" id="236973"/>
    <lineage>
        <taxon>Eukaryota</taxon>
        <taxon>Viridiplantae</taxon>
        <taxon>Streptophyta</taxon>
        <taxon>Embryophyta</taxon>
        <taxon>Tracheophyta</taxon>
        <taxon>Spermatophyta</taxon>
        <taxon>Magnoliopsida</taxon>
        <taxon>eudicotyledons</taxon>
        <taxon>Gunneridae</taxon>
        <taxon>Pentapetalae</taxon>
        <taxon>rosids</taxon>
        <taxon>malvids</taxon>
        <taxon>Myrtales</taxon>
        <taxon>Lythraceae</taxon>
        <taxon>Trapa</taxon>
    </lineage>
</organism>
<evidence type="ECO:0000313" key="2">
    <source>
        <dbReference type="EMBL" id="KAK4747838.1"/>
    </source>
</evidence>
<dbReference type="Pfam" id="PF21948">
    <property type="entry name" value="LplA-B_cat"/>
    <property type="match status" value="1"/>
</dbReference>
<gene>
    <name evidence="2" type="ORF">SAY87_014424</name>
</gene>
<name>A0AAN7GN03_9MYRT</name>
<protein>
    <recommendedName>
        <fullName evidence="1">BPL/LPL catalytic domain-containing protein</fullName>
    </recommendedName>
</protein>
<reference evidence="2 3" key="1">
    <citation type="journal article" date="2023" name="Hortic Res">
        <title>Pangenome of water caltrop reveals structural variations and asymmetric subgenome divergence after allopolyploidization.</title>
        <authorList>
            <person name="Zhang X."/>
            <person name="Chen Y."/>
            <person name="Wang L."/>
            <person name="Yuan Y."/>
            <person name="Fang M."/>
            <person name="Shi L."/>
            <person name="Lu R."/>
            <person name="Comes H.P."/>
            <person name="Ma Y."/>
            <person name="Chen Y."/>
            <person name="Huang G."/>
            <person name="Zhou Y."/>
            <person name="Zheng Z."/>
            <person name="Qiu Y."/>
        </authorList>
    </citation>
    <scope>NUCLEOTIDE SEQUENCE [LARGE SCALE GENOMIC DNA]</scope>
    <source>
        <tissue evidence="2">Roots</tissue>
    </source>
</reference>
<dbReference type="InterPro" id="IPR053264">
    <property type="entry name" value="Lipoate-ligase_2_inactive"/>
</dbReference>
<comment type="caution">
    <text evidence="2">The sequence shown here is derived from an EMBL/GenBank/DDBJ whole genome shotgun (WGS) entry which is preliminary data.</text>
</comment>
<dbReference type="PANTHER" id="PTHR43506">
    <property type="entry name" value="BIOTIN/LIPOATE A/B PROTEIN LIGASE FAMILY"/>
    <property type="match status" value="1"/>
</dbReference>
<dbReference type="PROSITE" id="PS51733">
    <property type="entry name" value="BPL_LPL_CATALYTIC"/>
    <property type="match status" value="1"/>
</dbReference>
<dbReference type="AlphaFoldDB" id="A0AAN7GN03"/>
<dbReference type="Proteomes" id="UP001345219">
    <property type="component" value="Chromosome 12"/>
</dbReference>
<dbReference type="EMBL" id="JAXIOK010000019">
    <property type="protein sequence ID" value="KAK4747838.1"/>
    <property type="molecule type" value="Genomic_DNA"/>
</dbReference>
<dbReference type="CDD" id="cd16443">
    <property type="entry name" value="LplA"/>
    <property type="match status" value="1"/>
</dbReference>
<dbReference type="InterPro" id="IPR004143">
    <property type="entry name" value="BPL_LPL_catalytic"/>
</dbReference>
<dbReference type="PANTHER" id="PTHR43506:SF1">
    <property type="entry name" value="BPL_LPL CATALYTIC DOMAIN-CONTAINING PROTEIN"/>
    <property type="match status" value="1"/>
</dbReference>
<proteinExistence type="predicted"/>
<sequence length="271" mass="31026">MATLFETRKLGLPLMNLIRLEGLPILKQLHLEEELFRTSKDNWCIINDGTDDPTIVMGISGKPAELLDIQPVLHDEIPVIRRFTGGGTVIVDPGTIFATFICNKEAVPGLQPYPRPIMSWSSLIYEQVFQGIGNFRLCENDYAFGDRKFGGNAQSITKRRWIHHTSFLWDYDARNMSYLRLPKRAPEYRMARDHMEFICRLKDYLPRSTFINKTVEALGTHFSLESVVYEADKDPSAIKFMPTTRQLTREELEEALSATDLENCSAQFASL</sequence>
<evidence type="ECO:0000313" key="3">
    <source>
        <dbReference type="Proteomes" id="UP001345219"/>
    </source>
</evidence>
<evidence type="ECO:0000259" key="1">
    <source>
        <dbReference type="PROSITE" id="PS51733"/>
    </source>
</evidence>
<accession>A0AAN7GN03</accession>
<dbReference type="SUPFAM" id="SSF55681">
    <property type="entry name" value="Class II aaRS and biotin synthetases"/>
    <property type="match status" value="1"/>
</dbReference>
<dbReference type="FunFam" id="3.30.930.10:FF:000077">
    <property type="entry name" value="Putative lipoate-protein ligase A"/>
    <property type="match status" value="1"/>
</dbReference>
<feature type="domain" description="BPL/LPL catalytic" evidence="1">
    <location>
        <begin position="40"/>
        <end position="226"/>
    </location>
</feature>
<dbReference type="InterPro" id="IPR045864">
    <property type="entry name" value="aa-tRNA-synth_II/BPL/LPL"/>
</dbReference>
<keyword evidence="3" id="KW-1185">Reference proteome</keyword>